<evidence type="ECO:0000313" key="8">
    <source>
        <dbReference type="Proteomes" id="UP000738376"/>
    </source>
</evidence>
<dbReference type="PANTHER" id="PTHR34183:SF1">
    <property type="entry name" value="ENDOLYTIC PEPTIDOGLYCAN TRANSGLYCOSYLASE RLPA"/>
    <property type="match status" value="1"/>
</dbReference>
<dbReference type="InterPro" id="IPR034718">
    <property type="entry name" value="RlpA"/>
</dbReference>
<protein>
    <recommendedName>
        <fullName evidence="3">Probable endolytic peptidoglycan transglycosylase RlpA</fullName>
        <ecNumber evidence="3">4.2.2.-</ecNumber>
    </recommendedName>
</protein>
<comment type="function">
    <text evidence="3">Lytic transglycosylase with a strong preference for naked glycan strands that lack stem peptides.</text>
</comment>
<evidence type="ECO:0000256" key="5">
    <source>
        <dbReference type="SAM" id="MobiDB-lite"/>
    </source>
</evidence>
<feature type="region of interest" description="Disordered" evidence="5">
    <location>
        <begin position="101"/>
        <end position="179"/>
    </location>
</feature>
<feature type="compositionally biased region" description="Low complexity" evidence="5">
    <location>
        <begin position="164"/>
        <end position="177"/>
    </location>
</feature>
<accession>A0ABX1LYD9</accession>
<dbReference type="Gene3D" id="2.40.40.10">
    <property type="entry name" value="RlpA-like domain"/>
    <property type="match status" value="1"/>
</dbReference>
<reference evidence="7 8" key="1">
    <citation type="submission" date="2020-03" db="EMBL/GenBank/DDBJ databases">
        <title>Draft Genome Sequence of 2-Methylisoborneol Producing Pseudanabaena yagii Strain GIHE-NHR1 Isolated from North Han River in South Korea.</title>
        <authorList>
            <person name="Jeong J."/>
        </authorList>
    </citation>
    <scope>NUCLEOTIDE SEQUENCE [LARGE SCALE GENOMIC DNA]</scope>
    <source>
        <strain evidence="7 8">GIHE-NHR1</strain>
    </source>
</reference>
<feature type="compositionally biased region" description="Basic and acidic residues" evidence="5">
    <location>
        <begin position="129"/>
        <end position="142"/>
    </location>
</feature>
<sequence length="387" mass="41276" precursor="true">MLNWNWSYTLSNSVVALAIISSLASHSAQAQTGTQSEVKATDTSISSSPQSNNLKIGETRSQALTKTQDEAIAKIYTHKLNGKNAATVYVRGIPVVTYIESESTSSTSTEASKSASDNTLKDSASSLKNKSEIKGETKKNSELVKLPSNDIQTTEVQAPKAELNSSNKSSKVTDSSDYLLASPNPVERATAAAAMINQLNRDGLDASKIVPAWNNGSYVIKFGDRTVLKFDQHAIFTESQQDKSEDVLESANLLRRLLGDANPVSEVANAPKKRMAPTSVFSPTLNSRIVGTMTGMASWYGPGFDGNYSASGEIFNASDLTAAHPSLPFGTLVRVVNMDNGQSVVVRINDRGPYAHGRVIDVSTAAANMIGLISSGVAPVRLEVLSR</sequence>
<dbReference type="PANTHER" id="PTHR34183">
    <property type="entry name" value="ENDOLYTIC PEPTIDOGLYCAN TRANSGLYCOSYLASE RLPA"/>
    <property type="match status" value="1"/>
</dbReference>
<dbReference type="Proteomes" id="UP000738376">
    <property type="component" value="Unassembled WGS sequence"/>
</dbReference>
<dbReference type="InterPro" id="IPR009009">
    <property type="entry name" value="RlpA-like_DPBB"/>
</dbReference>
<feature type="region of interest" description="Disordered" evidence="5">
    <location>
        <begin position="32"/>
        <end position="58"/>
    </location>
</feature>
<name>A0ABX1LYD9_9CYAN</name>
<keyword evidence="1 3" id="KW-0456">Lyase</keyword>
<evidence type="ECO:0000313" key="7">
    <source>
        <dbReference type="EMBL" id="NMF59774.1"/>
    </source>
</evidence>
<evidence type="ECO:0000256" key="2">
    <source>
        <dbReference type="ARBA" id="ARBA00023316"/>
    </source>
</evidence>
<feature type="compositionally biased region" description="Polar residues" evidence="5">
    <location>
        <begin position="117"/>
        <end position="128"/>
    </location>
</feature>
<proteinExistence type="inferred from homology"/>
<dbReference type="RefSeq" id="WP_169364763.1">
    <property type="nucleotide sequence ID" value="NZ_JAAVJL010000002.1"/>
</dbReference>
<dbReference type="EMBL" id="JAAVJL010000002">
    <property type="protein sequence ID" value="NMF59774.1"/>
    <property type="molecule type" value="Genomic_DNA"/>
</dbReference>
<feature type="chain" id="PRO_5044931593" description="Probable endolytic peptidoglycan transglycosylase RlpA" evidence="3">
    <location>
        <begin position="31"/>
        <end position="387"/>
    </location>
</feature>
<organism evidence="7 8">
    <name type="scientific">Pseudanabaena yagii GIHE-NHR1</name>
    <dbReference type="NCBI Taxonomy" id="2722753"/>
    <lineage>
        <taxon>Bacteria</taxon>
        <taxon>Bacillati</taxon>
        <taxon>Cyanobacteriota</taxon>
        <taxon>Cyanophyceae</taxon>
        <taxon>Pseudanabaenales</taxon>
        <taxon>Pseudanabaenaceae</taxon>
        <taxon>Pseudanabaena</taxon>
        <taxon>Pseudanabaena yagii</taxon>
    </lineage>
</organism>
<dbReference type="InterPro" id="IPR036908">
    <property type="entry name" value="RlpA-like_sf"/>
</dbReference>
<keyword evidence="2 3" id="KW-0961">Cell wall biogenesis/degradation</keyword>
<feature type="compositionally biased region" description="Low complexity" evidence="5">
    <location>
        <begin position="101"/>
        <end position="116"/>
    </location>
</feature>
<evidence type="ECO:0000256" key="4">
    <source>
        <dbReference type="RuleBase" id="RU003495"/>
    </source>
</evidence>
<dbReference type="EC" id="4.2.2.-" evidence="3"/>
<evidence type="ECO:0000259" key="6">
    <source>
        <dbReference type="Pfam" id="PF03330"/>
    </source>
</evidence>
<keyword evidence="8" id="KW-1185">Reference proteome</keyword>
<gene>
    <name evidence="3" type="primary">rlpA</name>
    <name evidence="7" type="ORF">HC246_17550</name>
</gene>
<feature type="signal peptide" evidence="3">
    <location>
        <begin position="1"/>
        <end position="30"/>
    </location>
</feature>
<comment type="caution">
    <text evidence="7">The sequence shown here is derived from an EMBL/GenBank/DDBJ whole genome shotgun (WGS) entry which is preliminary data.</text>
</comment>
<feature type="domain" description="RlpA-like protein double-psi beta-barrel" evidence="6">
    <location>
        <begin position="293"/>
        <end position="381"/>
    </location>
</feature>
<evidence type="ECO:0000256" key="3">
    <source>
        <dbReference type="HAMAP-Rule" id="MF_02071"/>
    </source>
</evidence>
<dbReference type="InterPro" id="IPR012997">
    <property type="entry name" value="RplA"/>
</dbReference>
<keyword evidence="3" id="KW-0732">Signal</keyword>
<dbReference type="Pfam" id="PF03330">
    <property type="entry name" value="DPBB_1"/>
    <property type="match status" value="1"/>
</dbReference>
<dbReference type="SUPFAM" id="SSF50685">
    <property type="entry name" value="Barwin-like endoglucanases"/>
    <property type="match status" value="1"/>
</dbReference>
<dbReference type="NCBIfam" id="TIGR00413">
    <property type="entry name" value="rlpA"/>
    <property type="match status" value="1"/>
</dbReference>
<dbReference type="HAMAP" id="MF_02071">
    <property type="entry name" value="RlpA"/>
    <property type="match status" value="1"/>
</dbReference>
<evidence type="ECO:0000256" key="1">
    <source>
        <dbReference type="ARBA" id="ARBA00023239"/>
    </source>
</evidence>
<dbReference type="CDD" id="cd22268">
    <property type="entry name" value="DPBB_RlpA-like"/>
    <property type="match status" value="1"/>
</dbReference>
<comment type="similarity">
    <text evidence="3 4">Belongs to the RlpA family.</text>
</comment>